<feature type="transmembrane region" description="Helical" evidence="1">
    <location>
        <begin position="17"/>
        <end position="37"/>
    </location>
</feature>
<dbReference type="RefSeq" id="WP_098075112.1">
    <property type="nucleotide sequence ID" value="NZ_PDEQ01000003.1"/>
</dbReference>
<keyword evidence="1" id="KW-0812">Transmembrane</keyword>
<accession>A0A2A8CZ93</accession>
<evidence type="ECO:0000313" key="2">
    <source>
        <dbReference type="EMBL" id="PEN13950.1"/>
    </source>
</evidence>
<dbReference type="EMBL" id="PDEQ01000003">
    <property type="protein sequence ID" value="PEN13950.1"/>
    <property type="molecule type" value="Genomic_DNA"/>
</dbReference>
<gene>
    <name evidence="2" type="ORF">CRI94_07810</name>
</gene>
<dbReference type="Proteomes" id="UP000220102">
    <property type="component" value="Unassembled WGS sequence"/>
</dbReference>
<proteinExistence type="predicted"/>
<evidence type="ECO:0000313" key="3">
    <source>
        <dbReference type="Proteomes" id="UP000220102"/>
    </source>
</evidence>
<comment type="caution">
    <text evidence="2">The sequence shown here is derived from an EMBL/GenBank/DDBJ whole genome shotgun (WGS) entry which is preliminary data.</text>
</comment>
<feature type="transmembrane region" description="Helical" evidence="1">
    <location>
        <begin position="80"/>
        <end position="103"/>
    </location>
</feature>
<organism evidence="2 3">
    <name type="scientific">Longibacter salinarum</name>
    <dbReference type="NCBI Taxonomy" id="1850348"/>
    <lineage>
        <taxon>Bacteria</taxon>
        <taxon>Pseudomonadati</taxon>
        <taxon>Rhodothermota</taxon>
        <taxon>Rhodothermia</taxon>
        <taxon>Rhodothermales</taxon>
        <taxon>Salisaetaceae</taxon>
        <taxon>Longibacter</taxon>
    </lineage>
</organism>
<name>A0A2A8CZ93_9BACT</name>
<sequence>MPDHTDVSREVSLSSRLFWLGAALWIVAAKTLVVVTWTPVEIVSPRVRLLAYGLALGLPCVPLVLVAARSAVFGQWRRGLIASAILGVLLTFVTASGITSAALRAAHSWETHQVLYRHRDEADRTIETQRRVSDAKGEYRTVQTRPITSFLSYTEPIVGDPSRRNWVSVSPDKP</sequence>
<protein>
    <submittedName>
        <fullName evidence="2">Uncharacterized protein</fullName>
    </submittedName>
</protein>
<reference evidence="2 3" key="1">
    <citation type="submission" date="2017-10" db="EMBL/GenBank/DDBJ databases">
        <title>Draft genome of Longibacter Salinarum.</title>
        <authorList>
            <person name="Goh K.M."/>
            <person name="Shamsir M.S."/>
            <person name="Lim S.W."/>
        </authorList>
    </citation>
    <scope>NUCLEOTIDE SEQUENCE [LARGE SCALE GENOMIC DNA]</scope>
    <source>
        <strain evidence="2 3">KCTC 52045</strain>
    </source>
</reference>
<dbReference type="AlphaFoldDB" id="A0A2A8CZ93"/>
<keyword evidence="1" id="KW-0472">Membrane</keyword>
<keyword evidence="3" id="KW-1185">Reference proteome</keyword>
<evidence type="ECO:0000256" key="1">
    <source>
        <dbReference type="SAM" id="Phobius"/>
    </source>
</evidence>
<keyword evidence="1" id="KW-1133">Transmembrane helix</keyword>
<feature type="transmembrane region" description="Helical" evidence="1">
    <location>
        <begin position="49"/>
        <end position="68"/>
    </location>
</feature>